<dbReference type="Proteomes" id="UP000268857">
    <property type="component" value="Unassembled WGS sequence"/>
</dbReference>
<dbReference type="OrthoDB" id="518124at2"/>
<evidence type="ECO:0000313" key="1">
    <source>
        <dbReference type="EMBL" id="RUR78744.1"/>
    </source>
</evidence>
<keyword evidence="2" id="KW-1185">Reference proteome</keyword>
<dbReference type="STRING" id="211165.GCA_000317285_02184"/>
<organism evidence="1 2">
    <name type="scientific">Chlorogloeopsis fritschii PCC 6912</name>
    <dbReference type="NCBI Taxonomy" id="211165"/>
    <lineage>
        <taxon>Bacteria</taxon>
        <taxon>Bacillati</taxon>
        <taxon>Cyanobacteriota</taxon>
        <taxon>Cyanophyceae</taxon>
        <taxon>Nostocales</taxon>
        <taxon>Chlorogloeopsidaceae</taxon>
        <taxon>Chlorogloeopsis</taxon>
    </lineage>
</organism>
<protein>
    <submittedName>
        <fullName evidence="1">Uncharacterized protein</fullName>
    </submittedName>
</protein>
<dbReference type="EMBL" id="RSCJ01000014">
    <property type="protein sequence ID" value="RUR78744.1"/>
    <property type="molecule type" value="Genomic_DNA"/>
</dbReference>
<accession>A0A433NAC7</accession>
<evidence type="ECO:0000313" key="2">
    <source>
        <dbReference type="Proteomes" id="UP000268857"/>
    </source>
</evidence>
<gene>
    <name evidence="1" type="ORF">PCC6912_35090</name>
</gene>
<proteinExistence type="predicted"/>
<comment type="caution">
    <text evidence="1">The sequence shown here is derived from an EMBL/GenBank/DDBJ whole genome shotgun (WGS) entry which is preliminary data.</text>
</comment>
<name>A0A433NAC7_CHLFR</name>
<reference evidence="1 2" key="1">
    <citation type="journal article" date="2019" name="Genome Biol. Evol.">
        <title>Day and night: Metabolic profiles and evolutionary relationships of six axenic non-marine cyanobacteria.</title>
        <authorList>
            <person name="Will S.E."/>
            <person name="Henke P."/>
            <person name="Boedeker C."/>
            <person name="Huang S."/>
            <person name="Brinkmann H."/>
            <person name="Rohde M."/>
            <person name="Jarek M."/>
            <person name="Friedl T."/>
            <person name="Seufert S."/>
            <person name="Schumacher M."/>
            <person name="Overmann J."/>
            <person name="Neumann-Schaal M."/>
            <person name="Petersen J."/>
        </authorList>
    </citation>
    <scope>NUCLEOTIDE SEQUENCE [LARGE SCALE GENOMIC DNA]</scope>
    <source>
        <strain evidence="1 2">PCC 6912</strain>
    </source>
</reference>
<dbReference type="RefSeq" id="WP_016878897.1">
    <property type="nucleotide sequence ID" value="NZ_AJLN01000065.1"/>
</dbReference>
<sequence length="204" mass="22708">MVYSDFSLAKVKNDFGLTLDESRSLFADTKPVSPSDTLKILLKDYIPLATSISTEKARSEFLIAPILAEVRRLLNNQVSLFSGNEFNVDSTKGLQGFCDYIISGSQEQLFITAPVIIIFEAKKEDIIGGLGQCVAGMIAAQLFNQKQNNEVEKIYGSVTTGTNWKFLILEETTVYIDTIEYYIKEVDKILGILMQPFQPTLTAV</sequence>
<dbReference type="AlphaFoldDB" id="A0A433NAC7"/>